<dbReference type="PROSITE" id="PS50082">
    <property type="entry name" value="WD_REPEATS_2"/>
    <property type="match status" value="1"/>
</dbReference>
<feature type="repeat" description="WD" evidence="1">
    <location>
        <begin position="1399"/>
        <end position="1433"/>
    </location>
</feature>
<dbReference type="SMART" id="SM00320">
    <property type="entry name" value="WD40"/>
    <property type="match status" value="4"/>
</dbReference>
<dbReference type="InterPro" id="IPR049916">
    <property type="entry name" value="WDR72-like"/>
</dbReference>
<evidence type="ECO:0000313" key="4">
    <source>
        <dbReference type="Proteomes" id="UP001355207"/>
    </source>
</evidence>
<sequence>MSEKPLTIPFLIDPALPTTSPVPGLPISPSHIASWITPSTNEAGPSRRIALACPDNSVWIDTTPISSRTPKDQLLSPNLPSITTQAASSPTSPLLGSPRRPHNRPTNSRNLSYTGSGITGRHRNSSSASSIYSTASGTGKRRTSAFSPPPSALQLPTTTLSSISASAAAPDKHTHRNSISDHNDLRESLEKHKESKNDNSSSIIGLGIGGIGRRGLTGLHGRDENIQNNTNNDRSGATSPKSIISNSTDGTTTTTTGRFGFFGRNSLSTENESDKEQEKEKIKEFQVDLEMEKESREDQKELEDMKLIENAIERSSTPTITQGDQPLSRTETVNSRMGCIRRIILKDAGKGKIVQLKVFQDLDTLAILRDEGILDLFSLTTLKHLVTVNPEVPEEAKGSGTGSSSKSALRIPLFWQWKNVQLARKDDTCILIAHGLPWPCELPSPNGEVTRVVMISPLSSDNGMEIVARLDLPGEGDVGVCNYLNSCYLLHSTSTSFMSYPINFPSQPPSKNPTPIMKASPQIRAVSSAVPSNYARSSTPDPAHVRTRELSREQPSLRKSASYTHLKESASTPLLEHSKEEKEKEKGFAKFLARRDWVSKKAKEEDKPEELSPGIGEGKEVERDGGGGWTNILVHENGEAVGWKDDAVDIFWIDGKQMQMRGTITLPAKGQVRQVLFTHGWKSVNVFVQKQLDVFSLRKNNKDRASNLQFEKTVTINDVTSIAINSEDETVTMVTKQDIKELDLSRRPSEAQQILQLKQAAQKNDIAHIAATSVESVYVTDPRGNVSSRQFGDLLVNNANCSTNNDDPTVDRLDARVTTLTIIIDNSTEYLVAGDEDGAVRIWTTSSFKLCGSFTLFADPVKDIALLDMTEAGPLRGCLLVISNDGTVGIISLKEMDDLFLIPASRTPLRRVFIEQKDILLAYANGKARVWNTQTQEFRRSTGLDAAEDMLQVGDWAEVLFGQNTIGSVFSSLSISQSETNETGRLLNFNLRELSRWLHSSKNNPNHSPLTALRNLLSVFLTFGIDHIIDRICTDNLGIHKSQVPLVIGQSDSGVSQFSYYEGADVWRISSKMTGLRQLAVVTLLRPFLDSPDHERWAAEVIAHYTASLPLTAIEPDLRFFAEYYMDSSTDIHQAARMLFAARVGRMDSKDIETIMEVGHHDLPNKLPTSDKYCDTAVNALTMLGGIALHKFETMQSNVLKSIAESIAIFLQSNSFSLLSLAIELCSKGFATWQSYIDPSELLRRLFYLSTNKEFSSSSNSGYGGTTSIAAQSRLAVLHVASLNPALFMSTLSMDILDAKSVENRTSIMKLCVFISRKKPNLLENGLPKIAEAIVKSLDPNIGKMRDDVWQAATVILNELVLAFSTIDFHSGTQRLAVGTHEGAVIMYDLKTASRLYVIEPHKHPVSAVTLSPDGRRLITVSLEEGNVTVWKVGSSLSGFFNVGAPPRQGGEKGEPFKRIEFIRADDGPLNSTSALSDIQISWPGNRQARVLIKETALTFET</sequence>
<feature type="region of interest" description="Disordered" evidence="2">
    <location>
        <begin position="62"/>
        <end position="281"/>
    </location>
</feature>
<organism evidence="3 4">
    <name type="scientific">Kwoniella dendrophila CBS 6074</name>
    <dbReference type="NCBI Taxonomy" id="1295534"/>
    <lineage>
        <taxon>Eukaryota</taxon>
        <taxon>Fungi</taxon>
        <taxon>Dikarya</taxon>
        <taxon>Basidiomycota</taxon>
        <taxon>Agaricomycotina</taxon>
        <taxon>Tremellomycetes</taxon>
        <taxon>Tremellales</taxon>
        <taxon>Cryptococcaceae</taxon>
        <taxon>Kwoniella</taxon>
    </lineage>
</organism>
<feature type="region of interest" description="Disordered" evidence="2">
    <location>
        <begin position="602"/>
        <end position="627"/>
    </location>
</feature>
<feature type="compositionally biased region" description="Polar residues" evidence="2">
    <location>
        <begin position="104"/>
        <end position="116"/>
    </location>
</feature>
<name>A0AAX4K816_9TREE</name>
<feature type="region of interest" description="Disordered" evidence="2">
    <location>
        <begin position="528"/>
        <end position="582"/>
    </location>
</feature>
<evidence type="ECO:0008006" key="5">
    <source>
        <dbReference type="Google" id="ProtNLM"/>
    </source>
</evidence>
<feature type="compositionally biased region" description="Polar residues" evidence="2">
    <location>
        <begin position="226"/>
        <end position="249"/>
    </location>
</feature>
<keyword evidence="1" id="KW-0853">WD repeat</keyword>
<dbReference type="Gene3D" id="2.130.10.10">
    <property type="entry name" value="YVTN repeat-like/Quinoprotein amine dehydrogenase"/>
    <property type="match status" value="2"/>
</dbReference>
<dbReference type="InterPro" id="IPR001680">
    <property type="entry name" value="WD40_rpt"/>
</dbReference>
<dbReference type="SUPFAM" id="SSF50978">
    <property type="entry name" value="WD40 repeat-like"/>
    <property type="match status" value="1"/>
</dbReference>
<evidence type="ECO:0000256" key="1">
    <source>
        <dbReference type="PROSITE-ProRule" id="PRU00221"/>
    </source>
</evidence>
<feature type="compositionally biased region" description="Basic and acidic residues" evidence="2">
    <location>
        <begin position="543"/>
        <end position="556"/>
    </location>
</feature>
<dbReference type="GeneID" id="91098629"/>
<dbReference type="EMBL" id="CP144108">
    <property type="protein sequence ID" value="WWC92997.1"/>
    <property type="molecule type" value="Genomic_DNA"/>
</dbReference>
<proteinExistence type="predicted"/>
<evidence type="ECO:0000256" key="2">
    <source>
        <dbReference type="SAM" id="MobiDB-lite"/>
    </source>
</evidence>
<protein>
    <recommendedName>
        <fullName evidence="5">WD40 repeat-like protein</fullName>
    </recommendedName>
</protein>
<keyword evidence="4" id="KW-1185">Reference proteome</keyword>
<gene>
    <name evidence="3" type="ORF">L201_007961</name>
</gene>
<feature type="compositionally biased region" description="Basic and acidic residues" evidence="2">
    <location>
        <begin position="272"/>
        <end position="281"/>
    </location>
</feature>
<accession>A0AAX4K816</accession>
<dbReference type="InterPro" id="IPR015943">
    <property type="entry name" value="WD40/YVTN_repeat-like_dom_sf"/>
</dbReference>
<dbReference type="PANTHER" id="PTHR44099:SF4">
    <property type="entry name" value="RABCONNECTIN-3B, ISOFORM A"/>
    <property type="match status" value="1"/>
</dbReference>
<feature type="compositionally biased region" description="Low complexity" evidence="2">
    <location>
        <begin position="250"/>
        <end position="264"/>
    </location>
</feature>
<dbReference type="PANTHER" id="PTHR44099">
    <property type="entry name" value="RABCONNECTIN-3B, ISOFORM A"/>
    <property type="match status" value="1"/>
</dbReference>
<feature type="compositionally biased region" description="Low complexity" evidence="2">
    <location>
        <begin position="125"/>
        <end position="138"/>
    </location>
</feature>
<feature type="compositionally biased region" description="Basic and acidic residues" evidence="2">
    <location>
        <begin position="178"/>
        <end position="197"/>
    </location>
</feature>
<evidence type="ECO:0000313" key="3">
    <source>
        <dbReference type="EMBL" id="WWC92997.1"/>
    </source>
</evidence>
<reference evidence="3 4" key="1">
    <citation type="submission" date="2024-01" db="EMBL/GenBank/DDBJ databases">
        <title>Comparative genomics of Cryptococcus and Kwoniella reveals pathogenesis evolution and contrasting modes of karyotype evolution via chromosome fusion or intercentromeric recombination.</title>
        <authorList>
            <person name="Coelho M.A."/>
            <person name="David-Palma M."/>
            <person name="Shea T."/>
            <person name="Bowers K."/>
            <person name="McGinley-Smith S."/>
            <person name="Mohammad A.W."/>
            <person name="Gnirke A."/>
            <person name="Yurkov A.M."/>
            <person name="Nowrousian M."/>
            <person name="Sun S."/>
            <person name="Cuomo C.A."/>
            <person name="Heitman J."/>
        </authorList>
    </citation>
    <scope>NUCLEOTIDE SEQUENCE [LARGE SCALE GENOMIC DNA]</scope>
    <source>
        <strain evidence="3 4">CBS 6074</strain>
    </source>
</reference>
<dbReference type="Pfam" id="PF00400">
    <property type="entry name" value="WD40"/>
    <property type="match status" value="1"/>
</dbReference>
<dbReference type="Proteomes" id="UP001355207">
    <property type="component" value="Chromosome 11"/>
</dbReference>
<feature type="compositionally biased region" description="Gly residues" evidence="2">
    <location>
        <begin position="206"/>
        <end position="215"/>
    </location>
</feature>
<feature type="compositionally biased region" description="Polar residues" evidence="2">
    <location>
        <begin position="529"/>
        <end position="540"/>
    </location>
</feature>
<feature type="compositionally biased region" description="Polar residues" evidence="2">
    <location>
        <begin position="75"/>
        <end position="94"/>
    </location>
</feature>
<dbReference type="GO" id="GO:0005737">
    <property type="term" value="C:cytoplasm"/>
    <property type="evidence" value="ECO:0007669"/>
    <property type="project" value="TreeGrafter"/>
</dbReference>
<dbReference type="InterPro" id="IPR036322">
    <property type="entry name" value="WD40_repeat_dom_sf"/>
</dbReference>
<dbReference type="RefSeq" id="XP_066079759.1">
    <property type="nucleotide sequence ID" value="XM_066223662.1"/>
</dbReference>